<evidence type="ECO:0000256" key="4">
    <source>
        <dbReference type="ARBA" id="ARBA00022692"/>
    </source>
</evidence>
<evidence type="ECO:0000256" key="1">
    <source>
        <dbReference type="ARBA" id="ARBA00004651"/>
    </source>
</evidence>
<evidence type="ECO:0000256" key="3">
    <source>
        <dbReference type="ARBA" id="ARBA00022475"/>
    </source>
</evidence>
<organism evidence="9 10">
    <name type="scientific">Nonomuraea indica</name>
    <dbReference type="NCBI Taxonomy" id="1581193"/>
    <lineage>
        <taxon>Bacteria</taxon>
        <taxon>Bacillati</taxon>
        <taxon>Actinomycetota</taxon>
        <taxon>Actinomycetes</taxon>
        <taxon>Streptosporangiales</taxon>
        <taxon>Streptosporangiaceae</taxon>
        <taxon>Nonomuraea</taxon>
    </lineage>
</organism>
<comment type="caution">
    <text evidence="9">The sequence shown here is derived from an EMBL/GenBank/DDBJ whole genome shotgun (WGS) entry which is preliminary data.</text>
</comment>
<feature type="domain" description="VTT" evidence="8">
    <location>
        <begin position="44"/>
        <end position="171"/>
    </location>
</feature>
<sequence>MTAQNPMTAQNTDGIIGWATGIMEALGAPGAGIIVALENVFPPLPSEVILPLAGFTAGKGEMELWAVLVWTTIGALAGALVLYGAGALLGKDRTHALAAKIPLLRTGDLDRAEDWFDRHGRKTVFFGRMVPVFRSVISIPAGLDRMQLAAFVLLTTLGSLIWNTVLVMAGYLLGDRWEVVDTYLGIVTYVVLGVVAVAVAVFVGRRVAESRRAARRR</sequence>
<feature type="transmembrane region" description="Helical" evidence="7">
    <location>
        <begin position="64"/>
        <end position="90"/>
    </location>
</feature>
<reference evidence="9 10" key="1">
    <citation type="submission" date="2024-10" db="EMBL/GenBank/DDBJ databases">
        <title>The Natural Products Discovery Center: Release of the First 8490 Sequenced Strains for Exploring Actinobacteria Biosynthetic Diversity.</title>
        <authorList>
            <person name="Kalkreuter E."/>
            <person name="Kautsar S.A."/>
            <person name="Yang D."/>
            <person name="Bader C.D."/>
            <person name="Teijaro C.N."/>
            <person name="Fluegel L."/>
            <person name="Davis C.M."/>
            <person name="Simpson J.R."/>
            <person name="Lauterbach L."/>
            <person name="Steele A.D."/>
            <person name="Gui C."/>
            <person name="Meng S."/>
            <person name="Li G."/>
            <person name="Viehrig K."/>
            <person name="Ye F."/>
            <person name="Su P."/>
            <person name="Kiefer A.F."/>
            <person name="Nichols A."/>
            <person name="Cepeda A.J."/>
            <person name="Yan W."/>
            <person name="Fan B."/>
            <person name="Jiang Y."/>
            <person name="Adhikari A."/>
            <person name="Zheng C.-J."/>
            <person name="Schuster L."/>
            <person name="Cowan T.M."/>
            <person name="Smanski M.J."/>
            <person name="Chevrette M.G."/>
            <person name="De Carvalho L.P.S."/>
            <person name="Shen B."/>
        </authorList>
    </citation>
    <scope>NUCLEOTIDE SEQUENCE [LARGE SCALE GENOMIC DNA]</scope>
    <source>
        <strain evidence="9 10">NPDC049503</strain>
    </source>
</reference>
<dbReference type="EMBL" id="JBITMB010000011">
    <property type="protein sequence ID" value="MFI7445093.1"/>
    <property type="molecule type" value="Genomic_DNA"/>
</dbReference>
<evidence type="ECO:0000259" key="8">
    <source>
        <dbReference type="Pfam" id="PF09335"/>
    </source>
</evidence>
<comment type="similarity">
    <text evidence="2">Belongs to the DedA family.</text>
</comment>
<dbReference type="InterPro" id="IPR051311">
    <property type="entry name" value="DedA_domain"/>
</dbReference>
<evidence type="ECO:0000313" key="9">
    <source>
        <dbReference type="EMBL" id="MFI7445093.1"/>
    </source>
</evidence>
<keyword evidence="4 7" id="KW-0812">Transmembrane</keyword>
<feature type="transmembrane region" description="Helical" evidence="7">
    <location>
        <begin position="148"/>
        <end position="174"/>
    </location>
</feature>
<name>A0ABW8AFB8_9ACTN</name>
<comment type="subcellular location">
    <subcellularLocation>
        <location evidence="1">Cell membrane</location>
        <topology evidence="1">Multi-pass membrane protein</topology>
    </subcellularLocation>
</comment>
<proteinExistence type="inferred from homology"/>
<protein>
    <submittedName>
        <fullName evidence="9">DedA family protein</fullName>
    </submittedName>
</protein>
<evidence type="ECO:0000256" key="5">
    <source>
        <dbReference type="ARBA" id="ARBA00022989"/>
    </source>
</evidence>
<feature type="transmembrane region" description="Helical" evidence="7">
    <location>
        <begin position="186"/>
        <end position="208"/>
    </location>
</feature>
<keyword evidence="3" id="KW-1003">Cell membrane</keyword>
<keyword evidence="5 7" id="KW-1133">Transmembrane helix</keyword>
<dbReference type="PANTHER" id="PTHR42709:SF6">
    <property type="entry name" value="UNDECAPRENYL PHOSPHATE TRANSPORTER A"/>
    <property type="match status" value="1"/>
</dbReference>
<dbReference type="Pfam" id="PF09335">
    <property type="entry name" value="VTT_dom"/>
    <property type="match status" value="1"/>
</dbReference>
<dbReference type="PANTHER" id="PTHR42709">
    <property type="entry name" value="ALKALINE PHOSPHATASE LIKE PROTEIN"/>
    <property type="match status" value="1"/>
</dbReference>
<dbReference type="Proteomes" id="UP001612928">
    <property type="component" value="Unassembled WGS sequence"/>
</dbReference>
<evidence type="ECO:0000256" key="7">
    <source>
        <dbReference type="SAM" id="Phobius"/>
    </source>
</evidence>
<dbReference type="InterPro" id="IPR032816">
    <property type="entry name" value="VTT_dom"/>
</dbReference>
<evidence type="ECO:0000313" key="10">
    <source>
        <dbReference type="Proteomes" id="UP001612928"/>
    </source>
</evidence>
<dbReference type="RefSeq" id="WP_397025486.1">
    <property type="nucleotide sequence ID" value="NZ_JBITMB010000011.1"/>
</dbReference>
<keyword evidence="10" id="KW-1185">Reference proteome</keyword>
<evidence type="ECO:0000256" key="6">
    <source>
        <dbReference type="ARBA" id="ARBA00023136"/>
    </source>
</evidence>
<accession>A0ABW8AFB8</accession>
<evidence type="ECO:0000256" key="2">
    <source>
        <dbReference type="ARBA" id="ARBA00010792"/>
    </source>
</evidence>
<gene>
    <name evidence="9" type="ORF">ACIBP5_34420</name>
</gene>
<keyword evidence="6 7" id="KW-0472">Membrane</keyword>